<accession>A0ABU5RTU0</accession>
<gene>
    <name evidence="2" type="ORF">VB738_07985</name>
</gene>
<keyword evidence="1" id="KW-0732">Signal</keyword>
<dbReference type="EMBL" id="JAYGHX010000004">
    <property type="protein sequence ID" value="MEA5391200.1"/>
    <property type="molecule type" value="Genomic_DNA"/>
</dbReference>
<organism evidence="2 3">
    <name type="scientific">Cyanobium gracile UHCC 0139</name>
    <dbReference type="NCBI Taxonomy" id="3110308"/>
    <lineage>
        <taxon>Bacteria</taxon>
        <taxon>Bacillati</taxon>
        <taxon>Cyanobacteriota</taxon>
        <taxon>Cyanophyceae</taxon>
        <taxon>Synechococcales</taxon>
        <taxon>Prochlorococcaceae</taxon>
        <taxon>Cyanobium</taxon>
    </lineage>
</organism>
<protein>
    <submittedName>
        <fullName evidence="2">Uncharacterized protein</fullName>
    </submittedName>
</protein>
<proteinExistence type="predicted"/>
<name>A0ABU5RTU0_9CYAN</name>
<dbReference type="RefSeq" id="WP_323305246.1">
    <property type="nucleotide sequence ID" value="NZ_JAYGHX010000004.1"/>
</dbReference>
<dbReference type="Proteomes" id="UP001304461">
    <property type="component" value="Unassembled WGS sequence"/>
</dbReference>
<evidence type="ECO:0000313" key="2">
    <source>
        <dbReference type="EMBL" id="MEA5391200.1"/>
    </source>
</evidence>
<sequence>MFLPALRCLVPLGGLALALALPSAARAGSCEDSFAQKGNPLSGTRFSAEVSVDDLPVPVAIRQLRGIAATRGYDILSEEADDGSMLLEQPRAGSARPFPIIATALAEQAAARVKLEAKLPAGMLAGAGGARTELCAMLNALKGGPEGLAAAERSAGAVSSAGPVVIDALMLSQQISQEADTNAAVIPTRYQGKTFTIKGRVAHVAKDGGAYRIDYDIPRSTNDLALQFGKFRFLTQISCLAAKGQGAYALSLRSGQGIRLTGQYKDYDPSRHVMWFEGCRPVD</sequence>
<feature type="signal peptide" evidence="1">
    <location>
        <begin position="1"/>
        <end position="27"/>
    </location>
</feature>
<evidence type="ECO:0000313" key="3">
    <source>
        <dbReference type="Proteomes" id="UP001304461"/>
    </source>
</evidence>
<evidence type="ECO:0000256" key="1">
    <source>
        <dbReference type="SAM" id="SignalP"/>
    </source>
</evidence>
<comment type="caution">
    <text evidence="2">The sequence shown here is derived from an EMBL/GenBank/DDBJ whole genome shotgun (WGS) entry which is preliminary data.</text>
</comment>
<reference evidence="2 3" key="1">
    <citation type="submission" date="2023-12" db="EMBL/GenBank/DDBJ databases">
        <title>Baltic Sea Cyanobacteria.</title>
        <authorList>
            <person name="Delbaje E."/>
            <person name="Fewer D.P."/>
            <person name="Shishido T.K."/>
        </authorList>
    </citation>
    <scope>NUCLEOTIDE SEQUENCE [LARGE SCALE GENOMIC DNA]</scope>
    <source>
        <strain evidence="2 3">UHCC 0139</strain>
    </source>
</reference>
<feature type="chain" id="PRO_5046282798" evidence="1">
    <location>
        <begin position="28"/>
        <end position="283"/>
    </location>
</feature>
<keyword evidence="3" id="KW-1185">Reference proteome</keyword>